<gene>
    <name evidence="3" type="ORF">POJ06DRAFT_254024</name>
</gene>
<dbReference type="GO" id="GO:0003723">
    <property type="term" value="F:RNA binding"/>
    <property type="evidence" value="ECO:0007669"/>
    <property type="project" value="InterPro"/>
</dbReference>
<reference evidence="3" key="1">
    <citation type="submission" date="2023-03" db="EMBL/GenBank/DDBJ databases">
        <title>Near-Complete genome sequence of Lipomyces tetrasporous NRRL Y-64009, an oleaginous yeast capable of growing on lignocellulosic hydrolysates.</title>
        <authorList>
            <consortium name="Lawrence Berkeley National Laboratory"/>
            <person name="Jagtap S.S."/>
            <person name="Liu J.-J."/>
            <person name="Walukiewicz H.E."/>
            <person name="Pangilinan J."/>
            <person name="Lipzen A."/>
            <person name="Ahrendt S."/>
            <person name="Koriabine M."/>
            <person name="Cobaugh K."/>
            <person name="Salamov A."/>
            <person name="Yoshinaga Y."/>
            <person name="Ng V."/>
            <person name="Daum C."/>
            <person name="Grigoriev I.V."/>
            <person name="Slininger P.J."/>
            <person name="Dien B.S."/>
            <person name="Jin Y.-S."/>
            <person name="Rao C.V."/>
        </authorList>
    </citation>
    <scope>NUCLEOTIDE SEQUENCE</scope>
    <source>
        <strain evidence="3">NRRL Y-64009</strain>
    </source>
</reference>
<comment type="caution">
    <text evidence="3">The sequence shown here is derived from an EMBL/GenBank/DDBJ whole genome shotgun (WGS) entry which is preliminary data.</text>
</comment>
<name>A0AAD7VSE6_9ASCO</name>
<keyword evidence="4" id="KW-1185">Reference proteome</keyword>
<dbReference type="AlphaFoldDB" id="A0AAD7VSE6"/>
<dbReference type="PROSITE" id="PS50250">
    <property type="entry name" value="PCI"/>
    <property type="match status" value="1"/>
</dbReference>
<evidence type="ECO:0000259" key="2">
    <source>
        <dbReference type="PROSITE" id="PS50250"/>
    </source>
</evidence>
<dbReference type="Gene3D" id="1.10.10.10">
    <property type="entry name" value="Winged helix-like DNA-binding domain superfamily/Winged helix DNA-binding domain"/>
    <property type="match status" value="1"/>
</dbReference>
<evidence type="ECO:0000313" key="4">
    <source>
        <dbReference type="Proteomes" id="UP001217417"/>
    </source>
</evidence>
<dbReference type="InterPro" id="IPR036388">
    <property type="entry name" value="WH-like_DNA-bd_sf"/>
</dbReference>
<dbReference type="InterPro" id="IPR000717">
    <property type="entry name" value="PCI_dom"/>
</dbReference>
<feature type="domain" description="PCI" evidence="2">
    <location>
        <begin position="229"/>
        <end position="414"/>
    </location>
</feature>
<proteinExistence type="inferred from homology"/>
<dbReference type="GeneID" id="80882878"/>
<dbReference type="RefSeq" id="XP_056043059.1">
    <property type="nucleotide sequence ID" value="XM_056187712.1"/>
</dbReference>
<dbReference type="EMBL" id="JARPMG010000006">
    <property type="protein sequence ID" value="KAJ8099609.1"/>
    <property type="molecule type" value="Genomic_DNA"/>
</dbReference>
<organism evidence="3 4">
    <name type="scientific">Lipomyces tetrasporus</name>
    <dbReference type="NCBI Taxonomy" id="54092"/>
    <lineage>
        <taxon>Eukaryota</taxon>
        <taxon>Fungi</taxon>
        <taxon>Dikarya</taxon>
        <taxon>Ascomycota</taxon>
        <taxon>Saccharomycotina</taxon>
        <taxon>Lipomycetes</taxon>
        <taxon>Lipomycetales</taxon>
        <taxon>Lipomycetaceae</taxon>
        <taxon>Lipomyces</taxon>
    </lineage>
</organism>
<dbReference type="SMART" id="SM00753">
    <property type="entry name" value="PAM"/>
    <property type="match status" value="1"/>
</dbReference>
<dbReference type="PANTHER" id="PTHR12732">
    <property type="entry name" value="UNCHARACTERIZED PROTEASOME COMPONENT REGION PCI-CONTAINING"/>
    <property type="match status" value="1"/>
</dbReference>
<evidence type="ECO:0000256" key="1">
    <source>
        <dbReference type="ARBA" id="ARBA00025771"/>
    </source>
</evidence>
<dbReference type="Pfam" id="PF01399">
    <property type="entry name" value="PCI"/>
    <property type="match status" value="1"/>
</dbReference>
<dbReference type="InterPro" id="IPR045114">
    <property type="entry name" value="Csn12-like"/>
</dbReference>
<sequence>MADDLDAYFRRFQAAVAGHWAKDLSTLISSNGQSLIKMVKSLHTLRQADTDTISRVAHNTILDKMWQDIAITSWKVAYSIHVALDIMEAYREQNTLTQLLNRVAERTDRWILPVIYTVTQELKIIAMEADHHIKERILRSSASNSEKPNKLEEAARTINRTLTVCLNDRNTPLPKSRKWGVYFIISLLFKIYFKLGTISLATSVVRVLNASSTVGDIPSVEEYPKAHMVTFKYYVGILAFMDEEYEKAEEHLQAALNKCHKKATINQELILQYLLPTNLLLHRRYPQKAVWHSFPRLQTIYKDLFTASKRGDMRSYEAALAARERLFVTRRLYLTMLKIRTKIVRPRLFEQVYLASDKSTRVPVSAFRKGLEFVGIDVDDDQVECWAAVMIYQGQMKGYISRERKIIVLSNNDPFPK</sequence>
<evidence type="ECO:0000313" key="3">
    <source>
        <dbReference type="EMBL" id="KAJ8099609.1"/>
    </source>
</evidence>
<accession>A0AAD7VSE6</accession>
<protein>
    <recommendedName>
        <fullName evidence="2">PCI domain-containing protein</fullName>
    </recommendedName>
</protein>
<dbReference type="Proteomes" id="UP001217417">
    <property type="component" value="Unassembled WGS sequence"/>
</dbReference>
<dbReference type="PANTHER" id="PTHR12732:SF0">
    <property type="entry name" value="PCI DOMAIN-CONTAINING PROTEIN 2"/>
    <property type="match status" value="1"/>
</dbReference>
<dbReference type="GO" id="GO:0003690">
    <property type="term" value="F:double-stranded DNA binding"/>
    <property type="evidence" value="ECO:0007669"/>
    <property type="project" value="InterPro"/>
</dbReference>
<comment type="similarity">
    <text evidence="1">Belongs to the CSN12 family.</text>
</comment>